<dbReference type="EMBL" id="JAODUP010000865">
    <property type="protein sequence ID" value="KAK2143212.1"/>
    <property type="molecule type" value="Genomic_DNA"/>
</dbReference>
<sequence length="91" mass="10308">MPHRIRADNKDNAKLRAIIKIAIEPLDPHEHPPGIINIVRGRIATDNRTVDQSVTIGHQQMVEFASSWPEGFHNTISKNIVNDEKAHQGWN</sequence>
<organism evidence="1 2">
    <name type="scientific">Paralvinella palmiformis</name>
    <dbReference type="NCBI Taxonomy" id="53620"/>
    <lineage>
        <taxon>Eukaryota</taxon>
        <taxon>Metazoa</taxon>
        <taxon>Spiralia</taxon>
        <taxon>Lophotrochozoa</taxon>
        <taxon>Annelida</taxon>
        <taxon>Polychaeta</taxon>
        <taxon>Sedentaria</taxon>
        <taxon>Canalipalpata</taxon>
        <taxon>Terebellida</taxon>
        <taxon>Terebelliformia</taxon>
        <taxon>Alvinellidae</taxon>
        <taxon>Paralvinella</taxon>
    </lineage>
</organism>
<protein>
    <submittedName>
        <fullName evidence="1">Uncharacterized protein</fullName>
    </submittedName>
</protein>
<comment type="caution">
    <text evidence="1">The sequence shown here is derived from an EMBL/GenBank/DDBJ whole genome shotgun (WGS) entry which is preliminary data.</text>
</comment>
<dbReference type="AlphaFoldDB" id="A0AAD9MRM3"/>
<name>A0AAD9MRM3_9ANNE</name>
<accession>A0AAD9MRM3</accession>
<evidence type="ECO:0000313" key="2">
    <source>
        <dbReference type="Proteomes" id="UP001208570"/>
    </source>
</evidence>
<proteinExistence type="predicted"/>
<dbReference type="Proteomes" id="UP001208570">
    <property type="component" value="Unassembled WGS sequence"/>
</dbReference>
<reference evidence="1" key="1">
    <citation type="journal article" date="2023" name="Mol. Biol. Evol.">
        <title>Third-Generation Sequencing Reveals the Adaptive Role of the Epigenome in Three Deep-Sea Polychaetes.</title>
        <authorList>
            <person name="Perez M."/>
            <person name="Aroh O."/>
            <person name="Sun Y."/>
            <person name="Lan Y."/>
            <person name="Juniper S.K."/>
            <person name="Young C.R."/>
            <person name="Angers B."/>
            <person name="Qian P.Y."/>
        </authorList>
    </citation>
    <scope>NUCLEOTIDE SEQUENCE</scope>
    <source>
        <strain evidence="1">P08H-3</strain>
    </source>
</reference>
<evidence type="ECO:0000313" key="1">
    <source>
        <dbReference type="EMBL" id="KAK2143212.1"/>
    </source>
</evidence>
<gene>
    <name evidence="1" type="ORF">LSH36_865g00000</name>
</gene>
<keyword evidence="2" id="KW-1185">Reference proteome</keyword>